<gene>
    <name evidence="3" type="ORF">GCM10011309_25830</name>
</gene>
<dbReference type="Gene3D" id="3.30.540.30">
    <property type="match status" value="1"/>
</dbReference>
<keyword evidence="2" id="KW-0378">Hydrolase</keyword>
<dbReference type="PROSITE" id="PS51257">
    <property type="entry name" value="PROKAR_LIPOPROTEIN"/>
    <property type="match status" value="1"/>
</dbReference>
<dbReference type="PANTHER" id="PTHR23422:SF9">
    <property type="entry name" value="ZN-DEPENDENT HYDROLASE"/>
    <property type="match status" value="1"/>
</dbReference>
<dbReference type="Pfam" id="PF03571">
    <property type="entry name" value="Peptidase_M49"/>
    <property type="match status" value="1"/>
</dbReference>
<dbReference type="GO" id="GO:0008239">
    <property type="term" value="F:dipeptidyl-peptidase activity"/>
    <property type="evidence" value="ECO:0007669"/>
    <property type="project" value="TreeGrafter"/>
</dbReference>
<dbReference type="GO" id="GO:0005737">
    <property type="term" value="C:cytoplasm"/>
    <property type="evidence" value="ECO:0007669"/>
    <property type="project" value="TreeGrafter"/>
</dbReference>
<comment type="caution">
    <text evidence="3">The sequence shown here is derived from an EMBL/GenBank/DDBJ whole genome shotgun (WGS) entry which is preliminary data.</text>
</comment>
<dbReference type="Proteomes" id="UP000600865">
    <property type="component" value="Unassembled WGS sequence"/>
</dbReference>
<evidence type="ECO:0008006" key="5">
    <source>
        <dbReference type="Google" id="ProtNLM"/>
    </source>
</evidence>
<dbReference type="EMBL" id="BMYV01000003">
    <property type="protein sequence ID" value="GGX74529.1"/>
    <property type="molecule type" value="Genomic_DNA"/>
</dbReference>
<organism evidence="3 4">
    <name type="scientific">Litorimonas cladophorae</name>
    <dbReference type="NCBI Taxonomy" id="1220491"/>
    <lineage>
        <taxon>Bacteria</taxon>
        <taxon>Pseudomonadati</taxon>
        <taxon>Pseudomonadota</taxon>
        <taxon>Alphaproteobacteria</taxon>
        <taxon>Maricaulales</taxon>
        <taxon>Robiginitomaculaceae</taxon>
    </lineage>
</organism>
<evidence type="ECO:0000256" key="1">
    <source>
        <dbReference type="ARBA" id="ARBA00022723"/>
    </source>
</evidence>
<dbReference type="AlphaFoldDB" id="A0A918KSP2"/>
<keyword evidence="1" id="KW-0479">Metal-binding</keyword>
<accession>A0A918KSP2</accession>
<sequence length="558" mass="62068">MRYFLTTIAAAALLAGCENGASLKPLDMDKVVVEEGGYDIDRQYAKFAEVPMNPDVSFLTDTERRVVNKLIEASDYLSQIYLLQRGADYPERRAELAKTGSEIELAMFDLHYGPCDSLEDDNTVFTGDTPCPKGGGFYPTDMTKAEFEKWIADHPADKAAFTSGYTVIRRTDDGGLKAIPYHVEYAEYLKPAAALMREAAAITTNANLKRFLTLRADAFLSDDYFESEMAWMDLDGPIEIAIGPYEVYDDGLFAYKTAYESFVTVKNPEESAALDKYKDFLKDMEKNLPVEERYKNFARGFESPIAVTYQVHGGGDNENGVQTIAFNLPNDERVREAKGAKKVILNNVLGAKYDRILAPIGERVLVADQAKLTAKKWMSHNTLFHELSHSLGPGTITVDGETTTVNAQLKELSSGLEEGKADVMGAYNILYMMDRGELPIAEKEAYLATYFTGKFRSMRFGTGAAHAKGAAFQYNYIREVGAAEWLPEEGRFKLDFDKLEQAISDLTGKVVRIQGDGNYDAAKAFLDQYLPLDAAAETVLSNLDDIPYDIRPIYPDAL</sequence>
<dbReference type="RefSeq" id="WP_189586915.1">
    <property type="nucleotide sequence ID" value="NZ_BMYV01000003.1"/>
</dbReference>
<evidence type="ECO:0000256" key="2">
    <source>
        <dbReference type="ARBA" id="ARBA00022801"/>
    </source>
</evidence>
<evidence type="ECO:0000313" key="4">
    <source>
        <dbReference type="Proteomes" id="UP000600865"/>
    </source>
</evidence>
<keyword evidence="4" id="KW-1185">Reference proteome</keyword>
<dbReference type="InterPro" id="IPR039461">
    <property type="entry name" value="Peptidase_M49"/>
</dbReference>
<name>A0A918KSP2_9PROT</name>
<proteinExistence type="predicted"/>
<protein>
    <recommendedName>
        <fullName evidence="5">Peptidase family M49</fullName>
    </recommendedName>
</protein>
<reference evidence="3 4" key="1">
    <citation type="journal article" date="2014" name="Int. J. Syst. Evol. Microbiol.">
        <title>Complete genome sequence of Corynebacterium casei LMG S-19264T (=DSM 44701T), isolated from a smear-ripened cheese.</title>
        <authorList>
            <consortium name="US DOE Joint Genome Institute (JGI-PGF)"/>
            <person name="Walter F."/>
            <person name="Albersmeier A."/>
            <person name="Kalinowski J."/>
            <person name="Ruckert C."/>
        </authorList>
    </citation>
    <scope>NUCLEOTIDE SEQUENCE [LARGE SCALE GENOMIC DNA]</scope>
    <source>
        <strain evidence="3 4">KCTC 23968</strain>
    </source>
</reference>
<evidence type="ECO:0000313" key="3">
    <source>
        <dbReference type="EMBL" id="GGX74529.1"/>
    </source>
</evidence>
<dbReference type="PANTHER" id="PTHR23422">
    <property type="entry name" value="DIPEPTIDYL PEPTIDASE III-RELATED"/>
    <property type="match status" value="1"/>
</dbReference>
<dbReference type="GO" id="GO:0046872">
    <property type="term" value="F:metal ion binding"/>
    <property type="evidence" value="ECO:0007669"/>
    <property type="project" value="UniProtKB-KW"/>
</dbReference>